<dbReference type="InterPro" id="IPR025543">
    <property type="entry name" value="Dodecin-like"/>
</dbReference>
<reference evidence="2" key="1">
    <citation type="submission" date="2018-03" db="EMBL/GenBank/DDBJ databases">
        <authorList>
            <person name="Sun L."/>
            <person name="Liu H."/>
            <person name="Chen W."/>
            <person name="Huang K."/>
            <person name="Liu W."/>
            <person name="Gao X."/>
        </authorList>
    </citation>
    <scope>NUCLEOTIDE SEQUENCE [LARGE SCALE GENOMIC DNA]</scope>
    <source>
        <strain evidence="2">SH9</strain>
    </source>
</reference>
<sequence>MDDHVYKIVELVGSSTQSIEDAIQTAIKRADQTIRNLRWFEVIQTRGHVENGQVRHYQVVLKAGFTLEEGGQ</sequence>
<gene>
    <name evidence="1" type="ORF">SLNSH_15110</name>
</gene>
<dbReference type="Gene3D" id="3.30.1660.10">
    <property type="entry name" value="Flavin-binding protein dodecin"/>
    <property type="match status" value="1"/>
</dbReference>
<dbReference type="InterPro" id="IPR036694">
    <property type="entry name" value="Dodecin-like_sf"/>
</dbReference>
<dbReference type="OrthoDB" id="9805889at2"/>
<organism evidence="1 2">
    <name type="scientific">Alsobacter soli</name>
    <dbReference type="NCBI Taxonomy" id="2109933"/>
    <lineage>
        <taxon>Bacteria</taxon>
        <taxon>Pseudomonadati</taxon>
        <taxon>Pseudomonadota</taxon>
        <taxon>Alphaproteobacteria</taxon>
        <taxon>Hyphomicrobiales</taxon>
        <taxon>Alsobacteraceae</taxon>
        <taxon>Alsobacter</taxon>
    </lineage>
</organism>
<dbReference type="EMBL" id="PVZS01000016">
    <property type="protein sequence ID" value="PSC04126.1"/>
    <property type="molecule type" value="Genomic_DNA"/>
</dbReference>
<dbReference type="Pfam" id="PF07311">
    <property type="entry name" value="Dodecin"/>
    <property type="match status" value="1"/>
</dbReference>
<protein>
    <submittedName>
        <fullName evidence="1">Dodecin flavoprotein</fullName>
    </submittedName>
</protein>
<dbReference type="NCBIfam" id="NF043052">
    <property type="entry name" value="DodecBact"/>
    <property type="match status" value="1"/>
</dbReference>
<accession>A0A2T1HR59</accession>
<name>A0A2T1HR59_9HYPH</name>
<evidence type="ECO:0000313" key="2">
    <source>
        <dbReference type="Proteomes" id="UP000239772"/>
    </source>
</evidence>
<dbReference type="PANTHER" id="PTHR39324">
    <property type="entry name" value="CALCIUM DODECIN"/>
    <property type="match status" value="1"/>
</dbReference>
<evidence type="ECO:0000313" key="1">
    <source>
        <dbReference type="EMBL" id="PSC04126.1"/>
    </source>
</evidence>
<dbReference type="InterPro" id="IPR009923">
    <property type="entry name" value="Dodecin"/>
</dbReference>
<keyword evidence="2" id="KW-1185">Reference proteome</keyword>
<proteinExistence type="predicted"/>
<dbReference type="RefSeq" id="WP_106337843.1">
    <property type="nucleotide sequence ID" value="NZ_PVZS01000016.1"/>
</dbReference>
<dbReference type="Proteomes" id="UP000239772">
    <property type="component" value="Unassembled WGS sequence"/>
</dbReference>
<dbReference type="SUPFAM" id="SSF89807">
    <property type="entry name" value="Dodecin-like"/>
    <property type="match status" value="1"/>
</dbReference>
<dbReference type="InterPro" id="IPR050049">
    <property type="entry name" value="Dodecin_bact"/>
</dbReference>
<dbReference type="AlphaFoldDB" id="A0A2T1HR59"/>
<comment type="caution">
    <text evidence="1">The sequence shown here is derived from an EMBL/GenBank/DDBJ whole genome shotgun (WGS) entry which is preliminary data.</text>
</comment>
<dbReference type="PANTHER" id="PTHR39324:SF1">
    <property type="entry name" value="CALCIUM DODECIN"/>
    <property type="match status" value="1"/>
</dbReference>